<feature type="signal peptide" evidence="14">
    <location>
        <begin position="1"/>
        <end position="22"/>
    </location>
</feature>
<keyword evidence="2 11" id="KW-0813">Transport</keyword>
<dbReference type="InterPro" id="IPR012910">
    <property type="entry name" value="Plug_dom"/>
</dbReference>
<evidence type="ECO:0000256" key="5">
    <source>
        <dbReference type="ARBA" id="ARBA00022692"/>
    </source>
</evidence>
<dbReference type="GO" id="GO:0006826">
    <property type="term" value="P:iron ion transport"/>
    <property type="evidence" value="ECO:0007669"/>
    <property type="project" value="UniProtKB-KW"/>
</dbReference>
<dbReference type="InterPro" id="IPR000531">
    <property type="entry name" value="Beta-barrel_TonB"/>
</dbReference>
<dbReference type="PANTHER" id="PTHR32552:SF81">
    <property type="entry name" value="TONB-DEPENDENT OUTER MEMBRANE RECEPTOR"/>
    <property type="match status" value="1"/>
</dbReference>
<feature type="domain" description="TonB-dependent receptor-like beta-barrel" evidence="15">
    <location>
        <begin position="256"/>
        <end position="678"/>
    </location>
</feature>
<evidence type="ECO:0000256" key="1">
    <source>
        <dbReference type="ARBA" id="ARBA00004571"/>
    </source>
</evidence>
<evidence type="ECO:0000259" key="15">
    <source>
        <dbReference type="Pfam" id="PF00593"/>
    </source>
</evidence>
<dbReference type="Gene3D" id="2.40.170.20">
    <property type="entry name" value="TonB-dependent receptor, beta-barrel domain"/>
    <property type="match status" value="1"/>
</dbReference>
<evidence type="ECO:0000256" key="9">
    <source>
        <dbReference type="ARBA" id="ARBA00023136"/>
    </source>
</evidence>
<dbReference type="PANTHER" id="PTHR32552">
    <property type="entry name" value="FERRICHROME IRON RECEPTOR-RELATED"/>
    <property type="match status" value="1"/>
</dbReference>
<keyword evidence="14" id="KW-0732">Signal</keyword>
<evidence type="ECO:0000256" key="7">
    <source>
        <dbReference type="ARBA" id="ARBA00023065"/>
    </source>
</evidence>
<reference evidence="18" key="1">
    <citation type="submission" date="2020-09" db="EMBL/GenBank/DDBJ databases">
        <title>Sphingomonas sp., a new species isolated from pork steak.</title>
        <authorList>
            <person name="Heidler von Heilborn D."/>
        </authorList>
    </citation>
    <scope>NUCLEOTIDE SEQUENCE [LARGE SCALE GENOMIC DNA]</scope>
</reference>
<dbReference type="Pfam" id="PF07715">
    <property type="entry name" value="Plug"/>
    <property type="match status" value="1"/>
</dbReference>
<organism evidence="17 18">
    <name type="scientific">Sphingomonas aliaeris</name>
    <dbReference type="NCBI Taxonomy" id="2759526"/>
    <lineage>
        <taxon>Bacteria</taxon>
        <taxon>Pseudomonadati</taxon>
        <taxon>Pseudomonadota</taxon>
        <taxon>Alphaproteobacteria</taxon>
        <taxon>Sphingomonadales</taxon>
        <taxon>Sphingomonadaceae</taxon>
        <taxon>Sphingomonas</taxon>
    </lineage>
</organism>
<dbReference type="EMBL" id="CP061035">
    <property type="protein sequence ID" value="QQV77609.1"/>
    <property type="molecule type" value="Genomic_DNA"/>
</dbReference>
<keyword evidence="7" id="KW-0406">Ion transport</keyword>
<evidence type="ECO:0000259" key="16">
    <source>
        <dbReference type="Pfam" id="PF07715"/>
    </source>
</evidence>
<comment type="similarity">
    <text evidence="11 12">Belongs to the TonB-dependent receptor family.</text>
</comment>
<keyword evidence="4" id="KW-0410">Iron transport</keyword>
<accession>A0A974NV56</accession>
<dbReference type="KEGG" id="sari:H5J25_02040"/>
<keyword evidence="5 11" id="KW-0812">Transmembrane</keyword>
<sequence>MKAVLGLGLAASASLFSTQASAQASAATPVAVEEADSTSDGGDIIVTATKRAERVRDISGSVTAFDEKALESIGARSYADYLTRTPGVVFNQTVPGNSAAIIRGVATTTGIAQAQGTTGYFINDVPLTDPFYSGGIPDIDTFDVDNVAVLRGPQGSLFGSSSMGGAINYQAARPDLNAFDAHVRAGIEEVRHGGTGLSGNAMLNVPVVRDVLAVRGVYGQRRIAGFVDNVGTGRRDTNRTSIDGGRILVTLAPAAGTTLNYLFLQQTQQTDDAGSTQPSVGRYAKSTRIAEPFRYRTTLHNLRLDQDVGFATLTATATRHLKRFSGQQDYSGLAPALAPAAFVEPGRSRGTTFEARLASPSGQRFEYLIGAFHDSTREQIVNQLNAPAAVPVFGTPTLIDALVRIRGKESAIFGEGTFRFTDTLKVTAGGRLFRTRLETTTTQGGPLSGPTTTTSGGSEQTGFSPKVSVTWQPDTDNLVYALASRGFRFGGPNIARDPAFAIPTQFNSDSLWNYELGARTTQLDGRLQLDATLYWIDWDDIQVTQRSTSGFIYTANAGRARNRGFEASATYRPARALAVQGSLTYLDGELRRPFGSGAGLVPAGSALPGASRWQVSDSITYAPINSRFAPTFALSHRYISSAPGELTPSPRRQGGYNIFDLRLGATIAGFGVSGFIENIGDTRGVSQAATGVRGPVEFLVRPRTIGITLDYRL</sequence>
<dbReference type="PROSITE" id="PS52016">
    <property type="entry name" value="TONB_DEPENDENT_REC_3"/>
    <property type="match status" value="1"/>
</dbReference>
<dbReference type="InterPro" id="IPR039426">
    <property type="entry name" value="TonB-dep_rcpt-like"/>
</dbReference>
<keyword evidence="8 12" id="KW-0798">TonB box</keyword>
<evidence type="ECO:0000256" key="13">
    <source>
        <dbReference type="SAM" id="MobiDB-lite"/>
    </source>
</evidence>
<keyword evidence="10 11" id="KW-0998">Cell outer membrane</keyword>
<evidence type="ECO:0000256" key="3">
    <source>
        <dbReference type="ARBA" id="ARBA00022452"/>
    </source>
</evidence>
<feature type="domain" description="TonB-dependent receptor plug" evidence="16">
    <location>
        <begin position="55"/>
        <end position="166"/>
    </location>
</feature>
<evidence type="ECO:0000256" key="4">
    <source>
        <dbReference type="ARBA" id="ARBA00022496"/>
    </source>
</evidence>
<feature type="chain" id="PRO_5036687526" evidence="14">
    <location>
        <begin position="23"/>
        <end position="713"/>
    </location>
</feature>
<keyword evidence="18" id="KW-1185">Reference proteome</keyword>
<dbReference type="InterPro" id="IPR036942">
    <property type="entry name" value="Beta-barrel_TonB_sf"/>
</dbReference>
<dbReference type="GO" id="GO:0009279">
    <property type="term" value="C:cell outer membrane"/>
    <property type="evidence" value="ECO:0007669"/>
    <property type="project" value="UniProtKB-SubCell"/>
</dbReference>
<keyword evidence="9 11" id="KW-0472">Membrane</keyword>
<keyword evidence="3 11" id="KW-1134">Transmembrane beta strand</keyword>
<protein>
    <submittedName>
        <fullName evidence="17">TonB-dependent receptor</fullName>
    </submittedName>
</protein>
<dbReference type="Pfam" id="PF00593">
    <property type="entry name" value="TonB_dep_Rec_b-barrel"/>
    <property type="match status" value="1"/>
</dbReference>
<evidence type="ECO:0000313" key="18">
    <source>
        <dbReference type="Proteomes" id="UP000595894"/>
    </source>
</evidence>
<evidence type="ECO:0000256" key="2">
    <source>
        <dbReference type="ARBA" id="ARBA00022448"/>
    </source>
</evidence>
<dbReference type="RefSeq" id="WP_202094247.1">
    <property type="nucleotide sequence ID" value="NZ_CP061035.1"/>
</dbReference>
<dbReference type="Proteomes" id="UP000595894">
    <property type="component" value="Chromosome"/>
</dbReference>
<gene>
    <name evidence="17" type="ORF">H5J25_02040</name>
</gene>
<evidence type="ECO:0000256" key="12">
    <source>
        <dbReference type="RuleBase" id="RU003357"/>
    </source>
</evidence>
<evidence type="ECO:0000256" key="10">
    <source>
        <dbReference type="ARBA" id="ARBA00023237"/>
    </source>
</evidence>
<evidence type="ECO:0000256" key="14">
    <source>
        <dbReference type="SAM" id="SignalP"/>
    </source>
</evidence>
<keyword evidence="6" id="KW-0408">Iron</keyword>
<name>A0A974NV56_9SPHN</name>
<evidence type="ECO:0000256" key="6">
    <source>
        <dbReference type="ARBA" id="ARBA00023004"/>
    </source>
</evidence>
<comment type="subcellular location">
    <subcellularLocation>
        <location evidence="1 11">Cell outer membrane</location>
        <topology evidence="1 11">Multi-pass membrane protein</topology>
    </subcellularLocation>
</comment>
<evidence type="ECO:0000313" key="17">
    <source>
        <dbReference type="EMBL" id="QQV77609.1"/>
    </source>
</evidence>
<evidence type="ECO:0000256" key="11">
    <source>
        <dbReference type="PROSITE-ProRule" id="PRU01360"/>
    </source>
</evidence>
<evidence type="ECO:0000256" key="8">
    <source>
        <dbReference type="ARBA" id="ARBA00023077"/>
    </source>
</evidence>
<feature type="compositionally biased region" description="Low complexity" evidence="13">
    <location>
        <begin position="438"/>
        <end position="462"/>
    </location>
</feature>
<feature type="region of interest" description="Disordered" evidence="13">
    <location>
        <begin position="437"/>
        <end position="466"/>
    </location>
</feature>
<proteinExistence type="inferred from homology"/>
<keyword evidence="17" id="KW-0675">Receptor</keyword>
<dbReference type="AlphaFoldDB" id="A0A974NV56"/>
<dbReference type="SUPFAM" id="SSF56935">
    <property type="entry name" value="Porins"/>
    <property type="match status" value="1"/>
</dbReference>